<proteinExistence type="predicted"/>
<evidence type="ECO:0000313" key="2">
    <source>
        <dbReference type="Proteomes" id="UP000032304"/>
    </source>
</evidence>
<sequence>MKCNKCEKFGHNKRSCRGEVGQNPPVTRHTICVHNQHMLPTYQEVAPREKLPFKKKPARQPAIVKWMSSTKESSVSDPLMTPYGSSFTQY</sequence>
<dbReference type="Gramene" id="KJB16671">
    <property type="protein sequence ID" value="KJB16671"/>
    <property type="gene ID" value="B456_002G242300"/>
</dbReference>
<dbReference type="AlphaFoldDB" id="A0A0D2QIC3"/>
<dbReference type="EMBL" id="CM001741">
    <property type="protein sequence ID" value="KJB16671.1"/>
    <property type="molecule type" value="Genomic_DNA"/>
</dbReference>
<dbReference type="OMA" id="VTRHTIC"/>
<dbReference type="Proteomes" id="UP000032304">
    <property type="component" value="Chromosome 2"/>
</dbReference>
<name>A0A0D2QIC3_GOSRA</name>
<gene>
    <name evidence="1" type="ORF">B456_002G242300</name>
</gene>
<accession>A0A0D2QIC3</accession>
<reference evidence="1 2" key="1">
    <citation type="journal article" date="2012" name="Nature">
        <title>Repeated polyploidization of Gossypium genomes and the evolution of spinnable cotton fibres.</title>
        <authorList>
            <person name="Paterson A.H."/>
            <person name="Wendel J.F."/>
            <person name="Gundlach H."/>
            <person name="Guo H."/>
            <person name="Jenkins J."/>
            <person name="Jin D."/>
            <person name="Llewellyn D."/>
            <person name="Showmaker K.C."/>
            <person name="Shu S."/>
            <person name="Udall J."/>
            <person name="Yoo M.J."/>
            <person name="Byers R."/>
            <person name="Chen W."/>
            <person name="Doron-Faigenboim A."/>
            <person name="Duke M.V."/>
            <person name="Gong L."/>
            <person name="Grimwood J."/>
            <person name="Grover C."/>
            <person name="Grupp K."/>
            <person name="Hu G."/>
            <person name="Lee T.H."/>
            <person name="Li J."/>
            <person name="Lin L."/>
            <person name="Liu T."/>
            <person name="Marler B.S."/>
            <person name="Page J.T."/>
            <person name="Roberts A.W."/>
            <person name="Romanel E."/>
            <person name="Sanders W.S."/>
            <person name="Szadkowski E."/>
            <person name="Tan X."/>
            <person name="Tang H."/>
            <person name="Xu C."/>
            <person name="Wang J."/>
            <person name="Wang Z."/>
            <person name="Zhang D."/>
            <person name="Zhang L."/>
            <person name="Ashrafi H."/>
            <person name="Bedon F."/>
            <person name="Bowers J.E."/>
            <person name="Brubaker C.L."/>
            <person name="Chee P.W."/>
            <person name="Das S."/>
            <person name="Gingle A.R."/>
            <person name="Haigler C.H."/>
            <person name="Harker D."/>
            <person name="Hoffmann L.V."/>
            <person name="Hovav R."/>
            <person name="Jones D.C."/>
            <person name="Lemke C."/>
            <person name="Mansoor S."/>
            <person name="ur Rahman M."/>
            <person name="Rainville L.N."/>
            <person name="Rambani A."/>
            <person name="Reddy U.K."/>
            <person name="Rong J.K."/>
            <person name="Saranga Y."/>
            <person name="Scheffler B.E."/>
            <person name="Scheffler J.A."/>
            <person name="Stelly D.M."/>
            <person name="Triplett B.A."/>
            <person name="Van Deynze A."/>
            <person name="Vaslin M.F."/>
            <person name="Waghmare V.N."/>
            <person name="Walford S.A."/>
            <person name="Wright R.J."/>
            <person name="Zaki E.A."/>
            <person name="Zhang T."/>
            <person name="Dennis E.S."/>
            <person name="Mayer K.F."/>
            <person name="Peterson D.G."/>
            <person name="Rokhsar D.S."/>
            <person name="Wang X."/>
            <person name="Schmutz J."/>
        </authorList>
    </citation>
    <scope>NUCLEOTIDE SEQUENCE [LARGE SCALE GENOMIC DNA]</scope>
</reference>
<organism evidence="1 2">
    <name type="scientific">Gossypium raimondii</name>
    <name type="common">Peruvian cotton</name>
    <name type="synonym">Gossypium klotzschianum subsp. raimondii</name>
    <dbReference type="NCBI Taxonomy" id="29730"/>
    <lineage>
        <taxon>Eukaryota</taxon>
        <taxon>Viridiplantae</taxon>
        <taxon>Streptophyta</taxon>
        <taxon>Embryophyta</taxon>
        <taxon>Tracheophyta</taxon>
        <taxon>Spermatophyta</taxon>
        <taxon>Magnoliopsida</taxon>
        <taxon>eudicotyledons</taxon>
        <taxon>Gunneridae</taxon>
        <taxon>Pentapetalae</taxon>
        <taxon>rosids</taxon>
        <taxon>malvids</taxon>
        <taxon>Malvales</taxon>
        <taxon>Malvaceae</taxon>
        <taxon>Malvoideae</taxon>
        <taxon>Gossypium</taxon>
    </lineage>
</organism>
<protein>
    <recommendedName>
        <fullName evidence="3">CCHC-type domain-containing protein</fullName>
    </recommendedName>
</protein>
<evidence type="ECO:0008006" key="3">
    <source>
        <dbReference type="Google" id="ProtNLM"/>
    </source>
</evidence>
<evidence type="ECO:0000313" key="1">
    <source>
        <dbReference type="EMBL" id="KJB16671.1"/>
    </source>
</evidence>
<keyword evidence="2" id="KW-1185">Reference proteome</keyword>